<protein>
    <recommendedName>
        <fullName evidence="5">Leucine-rich repeat protein</fullName>
    </recommendedName>
</protein>
<dbReference type="InterPro" id="IPR026906">
    <property type="entry name" value="LRR_5"/>
</dbReference>
<keyword evidence="1 2" id="KW-0732">Signal</keyword>
<evidence type="ECO:0000256" key="2">
    <source>
        <dbReference type="SAM" id="SignalP"/>
    </source>
</evidence>
<dbReference type="PROSITE" id="PS51257">
    <property type="entry name" value="PROKAR_LIPOPROTEIN"/>
    <property type="match status" value="1"/>
</dbReference>
<keyword evidence="4" id="KW-1185">Reference proteome</keyword>
<dbReference type="Pfam" id="PF13306">
    <property type="entry name" value="LRR_5"/>
    <property type="match status" value="1"/>
</dbReference>
<feature type="signal peptide" evidence="2">
    <location>
        <begin position="1"/>
        <end position="19"/>
    </location>
</feature>
<dbReference type="Proteomes" id="UP001431783">
    <property type="component" value="Unassembled WGS sequence"/>
</dbReference>
<dbReference type="InterPro" id="IPR032675">
    <property type="entry name" value="LRR_dom_sf"/>
</dbReference>
<name>A0AAW1UL60_9CUCU</name>
<dbReference type="PANTHER" id="PTHR24373">
    <property type="entry name" value="SLIT RELATED LEUCINE-RICH REPEAT NEURONAL PROTEIN"/>
    <property type="match status" value="1"/>
</dbReference>
<evidence type="ECO:0000256" key="1">
    <source>
        <dbReference type="ARBA" id="ARBA00022729"/>
    </source>
</evidence>
<reference evidence="3 4" key="1">
    <citation type="submission" date="2023-03" db="EMBL/GenBank/DDBJ databases">
        <title>Genome insight into feeding habits of ladybird beetles.</title>
        <authorList>
            <person name="Li H.-S."/>
            <person name="Huang Y.-H."/>
            <person name="Pang H."/>
        </authorList>
    </citation>
    <scope>NUCLEOTIDE SEQUENCE [LARGE SCALE GENOMIC DNA]</scope>
    <source>
        <strain evidence="3">SYSU_2023b</strain>
        <tissue evidence="3">Whole body</tissue>
    </source>
</reference>
<dbReference type="EMBL" id="JARQZJ010000071">
    <property type="protein sequence ID" value="KAK9881983.1"/>
    <property type="molecule type" value="Genomic_DNA"/>
</dbReference>
<evidence type="ECO:0008006" key="5">
    <source>
        <dbReference type="Google" id="ProtNLM"/>
    </source>
</evidence>
<evidence type="ECO:0000313" key="4">
    <source>
        <dbReference type="Proteomes" id="UP001431783"/>
    </source>
</evidence>
<dbReference type="PANTHER" id="PTHR24373:SF275">
    <property type="entry name" value="TIR DOMAIN-CONTAINING PROTEIN"/>
    <property type="match status" value="1"/>
</dbReference>
<sequence>MCPRAVAAIFLAAIVFVSCENCEKPSNVEIIVYDHVNGDVKNINAEGVITLSEDVFQVLVANQTIRKLCQNYVIINNELTVLQLLNNSIEDISPSAFNISATLALLKISANPLNRIKKGVFNEVRTKELDLSNNNIAVIEADALDNNTYLEIIKLNHNFIKKFDPNWFTRTPNVYKISAIYNEITKIPAYAFMNMTKLRPLKIRLSANSIEEIDPLALEGAGPIDTFRVTGNRIQELPYNLFVNKTIKNLQVDMNKLQCFPDSLFESSLTDLQFSGNDFFNCSCLIKVKTFVEAKSISVIYPSIICEDKANEIQIVFNNDKSYKIPVTKPSSI</sequence>
<organism evidence="3 4">
    <name type="scientific">Henosepilachna vigintioctopunctata</name>
    <dbReference type="NCBI Taxonomy" id="420089"/>
    <lineage>
        <taxon>Eukaryota</taxon>
        <taxon>Metazoa</taxon>
        <taxon>Ecdysozoa</taxon>
        <taxon>Arthropoda</taxon>
        <taxon>Hexapoda</taxon>
        <taxon>Insecta</taxon>
        <taxon>Pterygota</taxon>
        <taxon>Neoptera</taxon>
        <taxon>Endopterygota</taxon>
        <taxon>Coleoptera</taxon>
        <taxon>Polyphaga</taxon>
        <taxon>Cucujiformia</taxon>
        <taxon>Coccinelloidea</taxon>
        <taxon>Coccinellidae</taxon>
        <taxon>Epilachninae</taxon>
        <taxon>Epilachnini</taxon>
        <taxon>Henosepilachna</taxon>
    </lineage>
</organism>
<dbReference type="Gene3D" id="3.80.10.10">
    <property type="entry name" value="Ribonuclease Inhibitor"/>
    <property type="match status" value="2"/>
</dbReference>
<dbReference type="SUPFAM" id="SSF52058">
    <property type="entry name" value="L domain-like"/>
    <property type="match status" value="1"/>
</dbReference>
<evidence type="ECO:0000313" key="3">
    <source>
        <dbReference type="EMBL" id="KAK9881983.1"/>
    </source>
</evidence>
<comment type="caution">
    <text evidence="3">The sequence shown here is derived from an EMBL/GenBank/DDBJ whole genome shotgun (WGS) entry which is preliminary data.</text>
</comment>
<accession>A0AAW1UL60</accession>
<dbReference type="AlphaFoldDB" id="A0AAW1UL60"/>
<feature type="chain" id="PRO_5043351569" description="Leucine-rich repeat protein" evidence="2">
    <location>
        <begin position="20"/>
        <end position="333"/>
    </location>
</feature>
<dbReference type="InterPro" id="IPR050328">
    <property type="entry name" value="Dev_Immune_Receptor"/>
</dbReference>
<proteinExistence type="predicted"/>
<gene>
    <name evidence="3" type="ORF">WA026_018173</name>
</gene>